<dbReference type="GO" id="GO:0007005">
    <property type="term" value="P:mitochondrion organization"/>
    <property type="evidence" value="ECO:0007669"/>
    <property type="project" value="TreeGrafter"/>
</dbReference>
<name>A0A9K3CW69_9EUKA</name>
<dbReference type="SMART" id="SM00244">
    <property type="entry name" value="PHB"/>
    <property type="match status" value="1"/>
</dbReference>
<organism evidence="2 3">
    <name type="scientific">Kipferlia bialata</name>
    <dbReference type="NCBI Taxonomy" id="797122"/>
    <lineage>
        <taxon>Eukaryota</taxon>
        <taxon>Metamonada</taxon>
        <taxon>Carpediemonas-like organisms</taxon>
        <taxon>Kipferlia</taxon>
    </lineage>
</organism>
<dbReference type="PANTHER" id="PTHR43327:SF10">
    <property type="entry name" value="STOMATIN-LIKE PROTEIN 2, MITOCHONDRIAL"/>
    <property type="match status" value="1"/>
</dbReference>
<dbReference type="InterPro" id="IPR050710">
    <property type="entry name" value="Band7/mec-2_domain"/>
</dbReference>
<dbReference type="CDD" id="cd08829">
    <property type="entry name" value="SPFH_paraslipin"/>
    <property type="match status" value="1"/>
</dbReference>
<reference evidence="2 3" key="1">
    <citation type="journal article" date="2018" name="PLoS ONE">
        <title>The draft genome of Kipferlia bialata reveals reductive genome evolution in fornicate parasites.</title>
        <authorList>
            <person name="Tanifuji G."/>
            <person name="Takabayashi S."/>
            <person name="Kume K."/>
            <person name="Takagi M."/>
            <person name="Nakayama T."/>
            <person name="Kamikawa R."/>
            <person name="Inagaki Y."/>
            <person name="Hashimoto T."/>
        </authorList>
    </citation>
    <scope>NUCLEOTIDE SEQUENCE [LARGE SCALE GENOMIC DNA]</scope>
    <source>
        <strain evidence="2">NY0173</strain>
    </source>
</reference>
<dbReference type="Pfam" id="PF01145">
    <property type="entry name" value="Band_7"/>
    <property type="match status" value="1"/>
</dbReference>
<dbReference type="OrthoDB" id="434619at2759"/>
<dbReference type="EMBL" id="BDIP01000793">
    <property type="protein sequence ID" value="GIQ82729.1"/>
    <property type="molecule type" value="Genomic_DNA"/>
</dbReference>
<dbReference type="Proteomes" id="UP000265618">
    <property type="component" value="Unassembled WGS sequence"/>
</dbReference>
<dbReference type="Gene3D" id="3.30.479.30">
    <property type="entry name" value="Band 7 domain"/>
    <property type="match status" value="1"/>
</dbReference>
<dbReference type="AlphaFoldDB" id="A0A9K3CW69"/>
<sequence length="365" mass="41304">MSDLVVALLIVFGILLLIGLIILCNNVVIIHQAEAMCIERLGRFNRVLEPGIHFLVPLVERPREFHWRRTEIGVHSSSVKGRANAIRDRTIVSSRIDLREDIFNFLRQEVYTKDTVQLNINCLMLYNINNVRRCLYEVEDLQAAIFNTAQTQLKEVFGELTFSQALSSQAYVNAHLMKEFGGVFSAWGVEVHAMELLELVPDDTISRNLKKQMVAERTRRGQFIRSEGEKEALNLRAEGDKGVRMNLASAEQESMRKRSEGQRESRIMQAKAEAQALQIISNSIMDEGDSANSISDYLTAERYFKLLIDSGRSKARDVILPYDPKYIESGYIKRLPTVFGVNGSAKGVVRAKVVKPLAAELDDLE</sequence>
<dbReference type="SUPFAM" id="SSF117892">
    <property type="entry name" value="Band 7/SPFH domain"/>
    <property type="match status" value="1"/>
</dbReference>
<comment type="caution">
    <text evidence="2">The sequence shown here is derived from an EMBL/GenBank/DDBJ whole genome shotgun (WGS) entry which is preliminary data.</text>
</comment>
<keyword evidence="3" id="KW-1185">Reference proteome</keyword>
<gene>
    <name evidence="2" type="ORF">KIPB_003920</name>
</gene>
<dbReference type="InterPro" id="IPR036013">
    <property type="entry name" value="Band_7/SPFH_dom_sf"/>
</dbReference>
<proteinExistence type="predicted"/>
<evidence type="ECO:0000313" key="3">
    <source>
        <dbReference type="Proteomes" id="UP000265618"/>
    </source>
</evidence>
<evidence type="ECO:0000259" key="1">
    <source>
        <dbReference type="SMART" id="SM00244"/>
    </source>
</evidence>
<dbReference type="InterPro" id="IPR001107">
    <property type="entry name" value="Band_7"/>
</dbReference>
<feature type="domain" description="Band 7" evidence="1">
    <location>
        <begin position="25"/>
        <end position="213"/>
    </location>
</feature>
<protein>
    <submittedName>
        <fullName evidence="2">Stomatin family protein</fullName>
    </submittedName>
</protein>
<accession>A0A9K3CW69</accession>
<dbReference type="GO" id="GO:0005739">
    <property type="term" value="C:mitochondrion"/>
    <property type="evidence" value="ECO:0007669"/>
    <property type="project" value="TreeGrafter"/>
</dbReference>
<evidence type="ECO:0000313" key="2">
    <source>
        <dbReference type="EMBL" id="GIQ82729.1"/>
    </source>
</evidence>
<dbReference type="PANTHER" id="PTHR43327">
    <property type="entry name" value="STOMATIN-LIKE PROTEIN 2, MITOCHONDRIAL"/>
    <property type="match status" value="1"/>
</dbReference>